<name>A0A1V3XI01_MYCKA</name>
<evidence type="ECO:0000313" key="2">
    <source>
        <dbReference type="EMBL" id="OOK78396.1"/>
    </source>
</evidence>
<sequence length="38" mass="4397">MKPARMTRKPTFTPPRRPEPTTPEKGGSDYSSEWFDTL</sequence>
<gene>
    <name evidence="2" type="ORF">BZL30_2649</name>
</gene>
<proteinExistence type="predicted"/>
<protein>
    <submittedName>
        <fullName evidence="2">Uncharacterized protein</fullName>
    </submittedName>
</protein>
<dbReference type="Proteomes" id="UP000189229">
    <property type="component" value="Unassembled WGS sequence"/>
</dbReference>
<organism evidence="2 3">
    <name type="scientific">Mycobacterium kansasii</name>
    <dbReference type="NCBI Taxonomy" id="1768"/>
    <lineage>
        <taxon>Bacteria</taxon>
        <taxon>Bacillati</taxon>
        <taxon>Actinomycetota</taxon>
        <taxon>Actinomycetes</taxon>
        <taxon>Mycobacteriales</taxon>
        <taxon>Mycobacteriaceae</taxon>
        <taxon>Mycobacterium</taxon>
    </lineage>
</organism>
<reference evidence="2 3" key="1">
    <citation type="submission" date="2017-02" db="EMBL/GenBank/DDBJ databases">
        <title>Complete genome sequences of Mycobacterium kansasii strains isolated from rhesus macaques.</title>
        <authorList>
            <person name="Panda A."/>
            <person name="Nagaraj S."/>
            <person name="Zhao X."/>
            <person name="Tettelin H."/>
            <person name="Detolla L.J."/>
        </authorList>
    </citation>
    <scope>NUCLEOTIDE SEQUENCE [LARGE SCALE GENOMIC DNA]</scope>
    <source>
        <strain evidence="2 3">11-3813</strain>
    </source>
</reference>
<comment type="caution">
    <text evidence="2">The sequence shown here is derived from an EMBL/GenBank/DDBJ whole genome shotgun (WGS) entry which is preliminary data.</text>
</comment>
<evidence type="ECO:0000256" key="1">
    <source>
        <dbReference type="SAM" id="MobiDB-lite"/>
    </source>
</evidence>
<feature type="region of interest" description="Disordered" evidence="1">
    <location>
        <begin position="1"/>
        <end position="38"/>
    </location>
</feature>
<dbReference type="EMBL" id="MVBM01000002">
    <property type="protein sequence ID" value="OOK78396.1"/>
    <property type="molecule type" value="Genomic_DNA"/>
</dbReference>
<dbReference type="AlphaFoldDB" id="A0A1V3XI01"/>
<evidence type="ECO:0000313" key="3">
    <source>
        <dbReference type="Proteomes" id="UP000189229"/>
    </source>
</evidence>
<accession>A0A1V3XI01</accession>